<reference evidence="2" key="1">
    <citation type="journal article" date="2014" name="Front. Microbiol.">
        <title>High frequency of phylogenetically diverse reductive dehalogenase-homologous genes in deep subseafloor sedimentary metagenomes.</title>
        <authorList>
            <person name="Kawai M."/>
            <person name="Futagami T."/>
            <person name="Toyoda A."/>
            <person name="Takaki Y."/>
            <person name="Nishi S."/>
            <person name="Hori S."/>
            <person name="Arai W."/>
            <person name="Tsubouchi T."/>
            <person name="Morono Y."/>
            <person name="Uchiyama I."/>
            <person name="Ito T."/>
            <person name="Fujiyama A."/>
            <person name="Inagaki F."/>
            <person name="Takami H."/>
        </authorList>
    </citation>
    <scope>NUCLEOTIDE SEQUENCE</scope>
    <source>
        <strain evidence="2">Expedition CK06-06</strain>
    </source>
</reference>
<organism evidence="2">
    <name type="scientific">marine sediment metagenome</name>
    <dbReference type="NCBI Taxonomy" id="412755"/>
    <lineage>
        <taxon>unclassified sequences</taxon>
        <taxon>metagenomes</taxon>
        <taxon>ecological metagenomes</taxon>
    </lineage>
</organism>
<comment type="caution">
    <text evidence="2">The sequence shown here is derived from an EMBL/GenBank/DDBJ whole genome shotgun (WGS) entry which is preliminary data.</text>
</comment>
<protein>
    <recommendedName>
        <fullName evidence="1">MTTase N-terminal domain-containing protein</fullName>
    </recommendedName>
</protein>
<gene>
    <name evidence="2" type="ORF">S06H3_66243</name>
</gene>
<proteinExistence type="predicted"/>
<dbReference type="EMBL" id="BARV01045023">
    <property type="protein sequence ID" value="GAI65322.1"/>
    <property type="molecule type" value="Genomic_DNA"/>
</dbReference>
<evidence type="ECO:0000259" key="1">
    <source>
        <dbReference type="PROSITE" id="PS51449"/>
    </source>
</evidence>
<feature type="non-terminal residue" evidence="2">
    <location>
        <position position="31"/>
    </location>
</feature>
<dbReference type="PROSITE" id="PS51449">
    <property type="entry name" value="MTTASE_N"/>
    <property type="match status" value="1"/>
</dbReference>
<dbReference type="Gene3D" id="3.40.50.12160">
    <property type="entry name" value="Methylthiotransferase, N-terminal domain"/>
    <property type="match status" value="1"/>
</dbReference>
<name>X1QA14_9ZZZZ</name>
<evidence type="ECO:0000313" key="2">
    <source>
        <dbReference type="EMBL" id="GAI65322.1"/>
    </source>
</evidence>
<dbReference type="InterPro" id="IPR038135">
    <property type="entry name" value="Methylthiotransferase_N_sf"/>
</dbReference>
<dbReference type="GO" id="GO:0035596">
    <property type="term" value="F:methylthiotransferase activity"/>
    <property type="evidence" value="ECO:0007669"/>
    <property type="project" value="InterPro"/>
</dbReference>
<dbReference type="GO" id="GO:0046872">
    <property type="term" value="F:metal ion binding"/>
    <property type="evidence" value="ECO:0007669"/>
    <property type="project" value="UniProtKB-KW"/>
</dbReference>
<sequence>MVRVAFYTLGCKLNQAETESLADQFREAGYR</sequence>
<dbReference type="AlphaFoldDB" id="X1QA14"/>
<accession>X1QA14</accession>
<dbReference type="GO" id="GO:0051539">
    <property type="term" value="F:4 iron, 4 sulfur cluster binding"/>
    <property type="evidence" value="ECO:0007669"/>
    <property type="project" value="UniProtKB-KW"/>
</dbReference>
<feature type="domain" description="MTTase N-terminal" evidence="1">
    <location>
        <begin position="2"/>
        <end position="31"/>
    </location>
</feature>
<dbReference type="InterPro" id="IPR013848">
    <property type="entry name" value="Methylthiotransferase_N"/>
</dbReference>